<evidence type="ECO:0000256" key="1">
    <source>
        <dbReference type="ARBA" id="ARBA00006845"/>
    </source>
</evidence>
<evidence type="ECO:0000313" key="3">
    <source>
        <dbReference type="EMBL" id="MDL5376166.1"/>
    </source>
</evidence>
<comment type="similarity">
    <text evidence="1">Belongs to the barstar family.</text>
</comment>
<comment type="caution">
    <text evidence="3">The sequence shown here is derived from an EMBL/GenBank/DDBJ whole genome shotgun (WGS) entry which is preliminary data.</text>
</comment>
<proteinExistence type="inferred from homology"/>
<name>A0ABT7ML68_9BACL</name>
<dbReference type="Pfam" id="PF01337">
    <property type="entry name" value="Barstar"/>
    <property type="match status" value="1"/>
</dbReference>
<dbReference type="SUPFAM" id="SSF52038">
    <property type="entry name" value="Barstar-related"/>
    <property type="match status" value="1"/>
</dbReference>
<evidence type="ECO:0000313" key="4">
    <source>
        <dbReference type="Proteomes" id="UP001230807"/>
    </source>
</evidence>
<gene>
    <name evidence="3" type="ORF">QR695_03980</name>
</gene>
<accession>A0ABT7ML68</accession>
<feature type="domain" description="Barstar (barnase inhibitor)" evidence="2">
    <location>
        <begin position="141"/>
        <end position="217"/>
    </location>
</feature>
<organism evidence="3 4">
    <name type="scientific">Exiguobacterium mexicanum</name>
    <dbReference type="NCBI Taxonomy" id="340146"/>
    <lineage>
        <taxon>Bacteria</taxon>
        <taxon>Bacillati</taxon>
        <taxon>Bacillota</taxon>
        <taxon>Bacilli</taxon>
        <taxon>Bacillales</taxon>
        <taxon>Bacillales Family XII. Incertae Sedis</taxon>
        <taxon>Exiguobacterium</taxon>
    </lineage>
</organism>
<reference evidence="3 4" key="1">
    <citation type="submission" date="2023-06" db="EMBL/GenBank/DDBJ databases">
        <title>Influencing factors and mechanism of Cr(VI) reduction by facultative anaerobic Exiguobacterium sp. PY14.</title>
        <authorList>
            <person name="Zou L."/>
        </authorList>
    </citation>
    <scope>NUCLEOTIDE SEQUENCE [LARGE SCALE GENOMIC DNA]</scope>
    <source>
        <strain evidence="3 4">PY14</strain>
    </source>
</reference>
<dbReference type="Gene3D" id="3.30.370.10">
    <property type="entry name" value="Barstar-like"/>
    <property type="match status" value="1"/>
</dbReference>
<dbReference type="InterPro" id="IPR035905">
    <property type="entry name" value="Barstar-like_sf"/>
</dbReference>
<protein>
    <submittedName>
        <fullName evidence="3">Barstar family protein</fullName>
    </submittedName>
</protein>
<dbReference type="EMBL" id="JASWER010000001">
    <property type="protein sequence ID" value="MDL5376166.1"/>
    <property type="molecule type" value="Genomic_DNA"/>
</dbReference>
<dbReference type="RefSeq" id="WP_214719600.1">
    <property type="nucleotide sequence ID" value="NZ_JASWER010000001.1"/>
</dbReference>
<evidence type="ECO:0000259" key="2">
    <source>
        <dbReference type="Pfam" id="PF01337"/>
    </source>
</evidence>
<sequence length="460" mass="54214">MEKMNAKRPWLHEVDAATALFVRRHAVHTDELEQKTESLSRSNGGTLWKVDRYEFDRVYDQELDDVYRSIRRQAADIFSFHPDDVQIGEGFTDVVVLRYLAMHPFTRDVYIDVSPYEVVETVYVWMHPIEVCKQRDQTTRVTLDVSNIATETELHELLKEQLQFPSHYGMNWDAFWDVITDEYGLPDIVELYGWTEFEQRLPETADMLATYFKDYDNEPDLKPCRIIYYGTEILILPQYALKEGEENRLIYRHLASAKFPLRVERKTSVRLPKRHRFSFERLEEESVTFGIVRKLEEIAPWLTLSRDKERQDVVTFSNETDWLVSSYREGLTLQGMTIESVESISTADYETFFHHVIRGSFPIELTFCLGGTFGLREKVYRLTLYDTAWEKLIEDKLLPQLKIPRAKGLWQPFSSPTSVQTLETFLGEFHPHIFGNFVLAHDTRDVYHFFDHVNGSIKRF</sequence>
<dbReference type="Proteomes" id="UP001230807">
    <property type="component" value="Unassembled WGS sequence"/>
</dbReference>
<dbReference type="InterPro" id="IPR000468">
    <property type="entry name" value="Barstar"/>
</dbReference>
<keyword evidence="4" id="KW-1185">Reference proteome</keyword>